<dbReference type="AlphaFoldDB" id="A0A8T2KB86"/>
<keyword evidence="2" id="KW-0812">Transmembrane</keyword>
<reference evidence="4" key="1">
    <citation type="thesis" date="2020" institute="ProQuest LLC" country="789 East Eisenhower Parkway, Ann Arbor, MI, USA">
        <title>Comparative Genomics and Chromosome Evolution.</title>
        <authorList>
            <person name="Mudd A.B."/>
        </authorList>
    </citation>
    <scope>NUCLEOTIDE SEQUENCE</scope>
    <source>
        <strain evidence="4">Female2</strain>
        <tissue evidence="4">Blood</tissue>
    </source>
</reference>
<dbReference type="InterPro" id="IPR032773">
    <property type="entry name" value="MGARP_N"/>
</dbReference>
<feature type="region of interest" description="Disordered" evidence="1">
    <location>
        <begin position="78"/>
        <end position="108"/>
    </location>
</feature>
<keyword evidence="2" id="KW-0472">Membrane</keyword>
<protein>
    <recommendedName>
        <fullName evidence="3">Protein MGARP N-terminal domain-containing protein</fullName>
    </recommendedName>
</protein>
<evidence type="ECO:0000313" key="5">
    <source>
        <dbReference type="Proteomes" id="UP000812440"/>
    </source>
</evidence>
<gene>
    <name evidence="4" type="ORF">GDO86_000509</name>
</gene>
<feature type="region of interest" description="Disordered" evidence="1">
    <location>
        <begin position="218"/>
        <end position="239"/>
    </location>
</feature>
<keyword evidence="5" id="KW-1185">Reference proteome</keyword>
<dbReference type="OrthoDB" id="9909651at2759"/>
<dbReference type="Proteomes" id="UP000812440">
    <property type="component" value="Chromosome 1"/>
</dbReference>
<dbReference type="PANTHER" id="PTHR22910:SF6">
    <property type="entry name" value="PROTEIN MGARP"/>
    <property type="match status" value="1"/>
</dbReference>
<organism evidence="4 5">
    <name type="scientific">Hymenochirus boettgeri</name>
    <name type="common">Congo dwarf clawed frog</name>
    <dbReference type="NCBI Taxonomy" id="247094"/>
    <lineage>
        <taxon>Eukaryota</taxon>
        <taxon>Metazoa</taxon>
        <taxon>Chordata</taxon>
        <taxon>Craniata</taxon>
        <taxon>Vertebrata</taxon>
        <taxon>Euteleostomi</taxon>
        <taxon>Amphibia</taxon>
        <taxon>Batrachia</taxon>
        <taxon>Anura</taxon>
        <taxon>Pipoidea</taxon>
        <taxon>Pipidae</taxon>
        <taxon>Pipinae</taxon>
        <taxon>Hymenochirus</taxon>
    </lineage>
</organism>
<dbReference type="GO" id="GO:0005741">
    <property type="term" value="C:mitochondrial outer membrane"/>
    <property type="evidence" value="ECO:0007669"/>
    <property type="project" value="TreeGrafter"/>
</dbReference>
<proteinExistence type="predicted"/>
<dbReference type="EMBL" id="JAACNH010000001">
    <property type="protein sequence ID" value="KAG8453908.1"/>
    <property type="molecule type" value="Genomic_DNA"/>
</dbReference>
<dbReference type="Pfam" id="PF14962">
    <property type="entry name" value="AIF-MLS"/>
    <property type="match status" value="1"/>
</dbReference>
<evidence type="ECO:0000313" key="4">
    <source>
        <dbReference type="EMBL" id="KAG8453908.1"/>
    </source>
</evidence>
<feature type="transmembrane region" description="Helical" evidence="2">
    <location>
        <begin position="43"/>
        <end position="61"/>
    </location>
</feature>
<keyword evidence="2" id="KW-1133">Transmembrane helix</keyword>
<dbReference type="InterPro" id="IPR026093">
    <property type="entry name" value="MGARP"/>
</dbReference>
<dbReference type="GO" id="GO:0008089">
    <property type="term" value="P:anterograde axonal transport"/>
    <property type="evidence" value="ECO:0007669"/>
    <property type="project" value="InterPro"/>
</dbReference>
<evidence type="ECO:0000256" key="2">
    <source>
        <dbReference type="SAM" id="Phobius"/>
    </source>
</evidence>
<accession>A0A8T2KB86</accession>
<sequence>MYLCRAAWQKLVPMTRGAVSLLRNAPVRQMTSGSVPGSSGESLPYYLFVGCALTGAGIYLYRTLSRDQARFQDRHAYIESRPKPEVSPKPWPPQSSGEDESSNTPEVNEEATMINAVQSTAATEENKGHNTNLAPQMKEEFLLKEKEAPSTTEPTVELDAGLKHSGDETETINVSEAPKEMDISDKDEAIGDAVEEMERQEPKPLVLEEEELLIIESATEVEAEQLQEQNDNTTSDLSNKASDLLLEEVVANIPEEIVAALEDFPELSGESGEEPNTTGSHEVAEAEEVSTSS</sequence>
<evidence type="ECO:0000256" key="1">
    <source>
        <dbReference type="SAM" id="MobiDB-lite"/>
    </source>
</evidence>
<feature type="region of interest" description="Disordered" evidence="1">
    <location>
        <begin position="163"/>
        <end position="185"/>
    </location>
</feature>
<feature type="domain" description="Protein MGARP N-terminal" evidence="3">
    <location>
        <begin position="17"/>
        <end position="189"/>
    </location>
</feature>
<feature type="compositionally biased region" description="Polar residues" evidence="1">
    <location>
        <begin position="226"/>
        <end position="239"/>
    </location>
</feature>
<dbReference type="PANTHER" id="PTHR22910">
    <property type="entry name" value="PROTEIN MGARP"/>
    <property type="match status" value="1"/>
</dbReference>
<comment type="caution">
    <text evidence="4">The sequence shown here is derived from an EMBL/GenBank/DDBJ whole genome shotgun (WGS) entry which is preliminary data.</text>
</comment>
<feature type="region of interest" description="Disordered" evidence="1">
    <location>
        <begin position="262"/>
        <end position="293"/>
    </location>
</feature>
<evidence type="ECO:0000259" key="3">
    <source>
        <dbReference type="Pfam" id="PF14962"/>
    </source>
</evidence>
<name>A0A8T2KB86_9PIPI</name>
<dbReference type="GO" id="GO:1904115">
    <property type="term" value="C:axon cytoplasm"/>
    <property type="evidence" value="ECO:0007669"/>
    <property type="project" value="GOC"/>
</dbReference>